<evidence type="ECO:0000313" key="3">
    <source>
        <dbReference type="Proteomes" id="UP000224130"/>
    </source>
</evidence>
<comment type="caution">
    <text evidence="2">The sequence shown here is derived from an EMBL/GenBank/DDBJ whole genome shotgun (WGS) entry which is preliminary data.</text>
</comment>
<dbReference type="AlphaFoldDB" id="A0A2A9F1N7"/>
<reference evidence="2 3" key="1">
    <citation type="submission" date="2017-10" db="EMBL/GenBank/DDBJ databases">
        <title>Sequencing the genomes of 1000 actinobacteria strains.</title>
        <authorList>
            <person name="Klenk H.-P."/>
        </authorList>
    </citation>
    <scope>NUCLEOTIDE SEQUENCE [LARGE SCALE GENOMIC DNA]</scope>
    <source>
        <strain evidence="2 3">DSM 21863</strain>
    </source>
</reference>
<organism evidence="2 3">
    <name type="scientific">Isoptericola jiangsuensis</name>
    <dbReference type="NCBI Taxonomy" id="548579"/>
    <lineage>
        <taxon>Bacteria</taxon>
        <taxon>Bacillati</taxon>
        <taxon>Actinomycetota</taxon>
        <taxon>Actinomycetes</taxon>
        <taxon>Micrococcales</taxon>
        <taxon>Promicromonosporaceae</taxon>
        <taxon>Isoptericola</taxon>
    </lineage>
</organism>
<feature type="transmembrane region" description="Helical" evidence="1">
    <location>
        <begin position="6"/>
        <end position="22"/>
    </location>
</feature>
<evidence type="ECO:0000256" key="1">
    <source>
        <dbReference type="SAM" id="Phobius"/>
    </source>
</evidence>
<protein>
    <submittedName>
        <fullName evidence="2">Thioredoxin</fullName>
    </submittedName>
</protein>
<dbReference type="SUPFAM" id="SSF52833">
    <property type="entry name" value="Thioredoxin-like"/>
    <property type="match status" value="1"/>
</dbReference>
<dbReference type="Gene3D" id="3.40.30.10">
    <property type="entry name" value="Glutaredoxin"/>
    <property type="match status" value="1"/>
</dbReference>
<proteinExistence type="predicted"/>
<keyword evidence="1" id="KW-0812">Transmembrane</keyword>
<accession>A0A2A9F1N7</accession>
<dbReference type="EMBL" id="PDJJ01000001">
    <property type="protein sequence ID" value="PFG44452.1"/>
    <property type="molecule type" value="Genomic_DNA"/>
</dbReference>
<keyword evidence="3" id="KW-1185">Reference proteome</keyword>
<name>A0A2A9F1N7_9MICO</name>
<keyword evidence="1" id="KW-0472">Membrane</keyword>
<gene>
    <name evidence="2" type="ORF">ATJ88_3176</name>
</gene>
<evidence type="ECO:0000313" key="2">
    <source>
        <dbReference type="EMBL" id="PFG44452.1"/>
    </source>
</evidence>
<dbReference type="Proteomes" id="UP000224130">
    <property type="component" value="Unassembled WGS sequence"/>
</dbReference>
<keyword evidence="1" id="KW-1133">Transmembrane helix</keyword>
<dbReference type="InterPro" id="IPR036249">
    <property type="entry name" value="Thioredoxin-like_sf"/>
</dbReference>
<dbReference type="OrthoDB" id="1495530at2"/>
<sequence length="154" mass="16326">MPAQWTTLAVVVVVTVLVGLVWRRAQGRVRTTAAPAGDEAAGTWRDEVATAGATLGERATFLQLSAQVCSSCRATARTLTAVRDAEPGVVHVEVDVDERPDLVRRARMLRTPTVLVLDATGTEVARASGTMSPVQAREALAAVDATARSPRRIP</sequence>
<dbReference type="RefSeq" id="WP_098464650.1">
    <property type="nucleotide sequence ID" value="NZ_PDJJ01000001.1"/>
</dbReference>